<evidence type="ECO:0000313" key="1">
    <source>
        <dbReference type="EMBL" id="GHC62749.1"/>
    </source>
</evidence>
<organism evidence="1 2">
    <name type="scientific">Neogemmobacter tilapiae</name>
    <dbReference type="NCBI Taxonomy" id="875041"/>
    <lineage>
        <taxon>Bacteria</taxon>
        <taxon>Pseudomonadati</taxon>
        <taxon>Pseudomonadota</taxon>
        <taxon>Alphaproteobacteria</taxon>
        <taxon>Rhodobacterales</taxon>
        <taxon>Paracoccaceae</taxon>
        <taxon>Neogemmobacter</taxon>
    </lineage>
</organism>
<keyword evidence="2" id="KW-1185">Reference proteome</keyword>
<reference evidence="1" key="1">
    <citation type="journal article" date="2014" name="Int. J. Syst. Evol. Microbiol.">
        <title>Complete genome sequence of Corynebacterium casei LMG S-19264T (=DSM 44701T), isolated from a smear-ripened cheese.</title>
        <authorList>
            <consortium name="US DOE Joint Genome Institute (JGI-PGF)"/>
            <person name="Walter F."/>
            <person name="Albersmeier A."/>
            <person name="Kalinowski J."/>
            <person name="Ruckert C."/>
        </authorList>
    </citation>
    <scope>NUCLEOTIDE SEQUENCE</scope>
    <source>
        <strain evidence="1">KCTC 23310</strain>
    </source>
</reference>
<name>A0A918TTE7_9RHOB</name>
<evidence type="ECO:0000313" key="2">
    <source>
        <dbReference type="Proteomes" id="UP000638981"/>
    </source>
</evidence>
<proteinExistence type="predicted"/>
<accession>A0A918TTE7</accession>
<gene>
    <name evidence="1" type="ORF">GCM10007315_28620</name>
</gene>
<dbReference type="Proteomes" id="UP000638981">
    <property type="component" value="Unassembled WGS sequence"/>
</dbReference>
<sequence>MEHQFITDGPASDATKADRDRMVELLETVALPGPQPMQWRLSAKFAQAEMLARLRVDPTDHRLAQRAASMIDDCRALMGGQS</sequence>
<dbReference type="EMBL" id="BMYJ01000009">
    <property type="protein sequence ID" value="GHC62749.1"/>
    <property type="molecule type" value="Genomic_DNA"/>
</dbReference>
<protein>
    <submittedName>
        <fullName evidence="1">Uncharacterized protein</fullName>
    </submittedName>
</protein>
<dbReference type="AlphaFoldDB" id="A0A918TTE7"/>
<reference evidence="1" key="2">
    <citation type="submission" date="2020-09" db="EMBL/GenBank/DDBJ databases">
        <authorList>
            <person name="Sun Q."/>
            <person name="Kim S."/>
        </authorList>
    </citation>
    <scope>NUCLEOTIDE SEQUENCE</scope>
    <source>
        <strain evidence="1">KCTC 23310</strain>
    </source>
</reference>
<comment type="caution">
    <text evidence="1">The sequence shown here is derived from an EMBL/GenBank/DDBJ whole genome shotgun (WGS) entry which is preliminary data.</text>
</comment>